<dbReference type="EMBL" id="JABSTR010000004">
    <property type="protein sequence ID" value="KAH9368396.1"/>
    <property type="molecule type" value="Genomic_DNA"/>
</dbReference>
<comment type="caution">
    <text evidence="2">The sequence shown here is derived from an EMBL/GenBank/DDBJ whole genome shotgun (WGS) entry which is preliminary data.</text>
</comment>
<dbReference type="AlphaFoldDB" id="A0A9J6G230"/>
<accession>A0A9J6G230</accession>
<dbReference type="OMA" id="MKERLMW"/>
<gene>
    <name evidence="2" type="ORF">HPB48_012674</name>
</gene>
<organism evidence="2 3">
    <name type="scientific">Haemaphysalis longicornis</name>
    <name type="common">Bush tick</name>
    <dbReference type="NCBI Taxonomy" id="44386"/>
    <lineage>
        <taxon>Eukaryota</taxon>
        <taxon>Metazoa</taxon>
        <taxon>Ecdysozoa</taxon>
        <taxon>Arthropoda</taxon>
        <taxon>Chelicerata</taxon>
        <taxon>Arachnida</taxon>
        <taxon>Acari</taxon>
        <taxon>Parasitiformes</taxon>
        <taxon>Ixodida</taxon>
        <taxon>Ixodoidea</taxon>
        <taxon>Ixodidae</taxon>
        <taxon>Haemaphysalinae</taxon>
        <taxon>Haemaphysalis</taxon>
    </lineage>
</organism>
<name>A0A9J6G230_HAELO</name>
<reference evidence="2 3" key="1">
    <citation type="journal article" date="2020" name="Cell">
        <title>Large-Scale Comparative Analyses of Tick Genomes Elucidate Their Genetic Diversity and Vector Capacities.</title>
        <authorList>
            <consortium name="Tick Genome and Microbiome Consortium (TIGMIC)"/>
            <person name="Jia N."/>
            <person name="Wang J."/>
            <person name="Shi W."/>
            <person name="Du L."/>
            <person name="Sun Y."/>
            <person name="Zhan W."/>
            <person name="Jiang J.F."/>
            <person name="Wang Q."/>
            <person name="Zhang B."/>
            <person name="Ji P."/>
            <person name="Bell-Sakyi L."/>
            <person name="Cui X.M."/>
            <person name="Yuan T.T."/>
            <person name="Jiang B.G."/>
            <person name="Yang W.F."/>
            <person name="Lam T.T."/>
            <person name="Chang Q.C."/>
            <person name="Ding S.J."/>
            <person name="Wang X.J."/>
            <person name="Zhu J.G."/>
            <person name="Ruan X.D."/>
            <person name="Zhao L."/>
            <person name="Wei J.T."/>
            <person name="Ye R.Z."/>
            <person name="Que T.C."/>
            <person name="Du C.H."/>
            <person name="Zhou Y.H."/>
            <person name="Cheng J.X."/>
            <person name="Dai P.F."/>
            <person name="Guo W.B."/>
            <person name="Han X.H."/>
            <person name="Huang E.J."/>
            <person name="Li L.F."/>
            <person name="Wei W."/>
            <person name="Gao Y.C."/>
            <person name="Liu J.Z."/>
            <person name="Shao H.Z."/>
            <person name="Wang X."/>
            <person name="Wang C.C."/>
            <person name="Yang T.C."/>
            <person name="Huo Q.B."/>
            <person name="Li W."/>
            <person name="Chen H.Y."/>
            <person name="Chen S.E."/>
            <person name="Zhou L.G."/>
            <person name="Ni X.B."/>
            <person name="Tian J.H."/>
            <person name="Sheng Y."/>
            <person name="Liu T."/>
            <person name="Pan Y.S."/>
            <person name="Xia L.Y."/>
            <person name="Li J."/>
            <person name="Zhao F."/>
            <person name="Cao W.C."/>
        </authorList>
    </citation>
    <scope>NUCLEOTIDE SEQUENCE [LARGE SCALE GENOMIC DNA]</scope>
    <source>
        <strain evidence="2">HaeL-2018</strain>
    </source>
</reference>
<proteinExistence type="predicted"/>
<dbReference type="VEuPathDB" id="VectorBase:HLOH_064159"/>
<keyword evidence="1" id="KW-1133">Transmembrane helix</keyword>
<sequence>MKAALTVREDRGGRINSAADLAAREDVKLYMLRGPAYPLLLALSPRPHDRLVYRKLKPWSLVPYTRLWTPFVLDQVANGKAVIIADRVTLTYQAAKACQNYPDTEFYIGRENVISHPMVFYYNRLRLPQVFKLWEERIVRVQEMGIFSKWKAESLALRGDFSRCPKAEIGEADTLDFVHHRSIFLLWLGGIALAGVVLLVELLLGGQVARACGYVVQKGGRPGGWRRHAARVQRIQMRQDH</sequence>
<dbReference type="SUPFAM" id="SSF53850">
    <property type="entry name" value="Periplasmic binding protein-like II"/>
    <property type="match status" value="1"/>
</dbReference>
<keyword evidence="1" id="KW-0812">Transmembrane</keyword>
<keyword evidence="1" id="KW-0472">Membrane</keyword>
<dbReference type="Proteomes" id="UP000821853">
    <property type="component" value="Chromosome 2"/>
</dbReference>
<keyword evidence="3" id="KW-1185">Reference proteome</keyword>
<dbReference type="OrthoDB" id="6117597at2759"/>
<feature type="transmembrane region" description="Helical" evidence="1">
    <location>
        <begin position="184"/>
        <end position="204"/>
    </location>
</feature>
<evidence type="ECO:0000313" key="3">
    <source>
        <dbReference type="Proteomes" id="UP000821853"/>
    </source>
</evidence>
<evidence type="ECO:0008006" key="4">
    <source>
        <dbReference type="Google" id="ProtNLM"/>
    </source>
</evidence>
<evidence type="ECO:0000256" key="1">
    <source>
        <dbReference type="SAM" id="Phobius"/>
    </source>
</evidence>
<evidence type="ECO:0000313" key="2">
    <source>
        <dbReference type="EMBL" id="KAH9368396.1"/>
    </source>
</evidence>
<protein>
    <recommendedName>
        <fullName evidence="4">Ionotropic receptor</fullName>
    </recommendedName>
</protein>